<keyword evidence="6" id="KW-0325">Glycoprotein</keyword>
<evidence type="ECO:0000256" key="6">
    <source>
        <dbReference type="ARBA" id="ARBA00023180"/>
    </source>
</evidence>
<evidence type="ECO:0000313" key="8">
    <source>
        <dbReference type="Proteomes" id="UP000050741"/>
    </source>
</evidence>
<reference evidence="9" key="2">
    <citation type="submission" date="2016-06" db="UniProtKB">
        <authorList>
            <consortium name="WormBaseParasite"/>
        </authorList>
    </citation>
    <scope>IDENTIFICATION</scope>
</reference>
<dbReference type="EC" id="3.1.1.-" evidence="7"/>
<keyword evidence="2" id="KW-0732">Signal</keyword>
<evidence type="ECO:0000256" key="5">
    <source>
        <dbReference type="ARBA" id="ARBA00023098"/>
    </source>
</evidence>
<evidence type="ECO:0000256" key="7">
    <source>
        <dbReference type="RuleBase" id="RU364138"/>
    </source>
</evidence>
<dbReference type="GO" id="GO:0004620">
    <property type="term" value="F:phospholipase activity"/>
    <property type="evidence" value="ECO:0007669"/>
    <property type="project" value="InterPro"/>
</dbReference>
<dbReference type="GO" id="GO:0005576">
    <property type="term" value="C:extracellular region"/>
    <property type="evidence" value="ECO:0007669"/>
    <property type="project" value="TreeGrafter"/>
</dbReference>
<dbReference type="Gene3D" id="3.60.60.30">
    <property type="match status" value="2"/>
</dbReference>
<keyword evidence="4 7" id="KW-0442">Lipid degradation</keyword>
<dbReference type="InterPro" id="IPR007000">
    <property type="entry name" value="PLipase_B-like"/>
</dbReference>
<dbReference type="AlphaFoldDB" id="A0A183C531"/>
<sequence>MVGSWGVLEVETFAGHPPEWQAFAAGLAEGSLTKLQISYHYSNTVKGLCYNNKDYCKRLYRYLNDNLEWISAQVDANRDDLYWRQVNLTFNQLTGIFDGYGSAKGNRQQLPESNLIWVLEQIPGTIVSRDVTWFLRKYSYWPSYNIPFLRRVSELSGFDRKSTENNWWRWGFCPRARIFHRDHHKVQDIDGLRALMRYNNYKNDEFSRCACSPPYTAEASISTRGDLNPANGTYELPGMGHRNHGALDYKGTNFKLFKKLRLEVVGGPTYGGAGNLPVFNWETTDFETPHEGQPKIWQFKPFVTQWVTPVNVEAMARHEEEGQGVPPVDEEGE</sequence>
<dbReference type="PANTHER" id="PTHR12370">
    <property type="entry name" value="PHOSPHOLIPASE B-RELATED"/>
    <property type="match status" value="1"/>
</dbReference>
<proteinExistence type="inferred from homology"/>
<dbReference type="GO" id="GO:0009395">
    <property type="term" value="P:phospholipid catabolic process"/>
    <property type="evidence" value="ECO:0007669"/>
    <property type="project" value="TreeGrafter"/>
</dbReference>
<name>A0A183C531_GLOPA</name>
<protein>
    <recommendedName>
        <fullName evidence="7">Phospholipase B-like</fullName>
        <ecNumber evidence="7">3.1.1.-</ecNumber>
    </recommendedName>
</protein>
<dbReference type="PANTHER" id="PTHR12370:SF3">
    <property type="entry name" value="PHOSPHOLIPASE B-LIKE 2-RELATED"/>
    <property type="match status" value="1"/>
</dbReference>
<evidence type="ECO:0000256" key="4">
    <source>
        <dbReference type="ARBA" id="ARBA00022963"/>
    </source>
</evidence>
<evidence type="ECO:0000256" key="3">
    <source>
        <dbReference type="ARBA" id="ARBA00022801"/>
    </source>
</evidence>
<keyword evidence="3 7" id="KW-0378">Hydrolase</keyword>
<dbReference type="WBParaSite" id="GPLIN_000797600">
    <property type="protein sequence ID" value="GPLIN_000797600"/>
    <property type="gene ID" value="GPLIN_000797600"/>
</dbReference>
<reference evidence="8" key="1">
    <citation type="submission" date="2014-05" db="EMBL/GenBank/DDBJ databases">
        <title>The genome and life-stage specific transcriptomes of Globodera pallida elucidate key aspects of plant parasitism by a cyst nematode.</title>
        <authorList>
            <person name="Cotton J.A."/>
            <person name="Lilley C.J."/>
            <person name="Jones L.M."/>
            <person name="Kikuchi T."/>
            <person name="Reid A.J."/>
            <person name="Thorpe P."/>
            <person name="Tsai I.J."/>
            <person name="Beasley H."/>
            <person name="Blok V."/>
            <person name="Cock P.J.A."/>
            <person name="Van den Akker S.E."/>
            <person name="Holroyd N."/>
            <person name="Hunt M."/>
            <person name="Mantelin S."/>
            <person name="Naghra H."/>
            <person name="Pain A."/>
            <person name="Palomares-Rius J.E."/>
            <person name="Zarowiecki M."/>
            <person name="Berriman M."/>
            <person name="Jones J.T."/>
            <person name="Urwin P.E."/>
        </authorList>
    </citation>
    <scope>NUCLEOTIDE SEQUENCE [LARGE SCALE GENOMIC DNA]</scope>
    <source>
        <strain evidence="8">Lindley</strain>
    </source>
</reference>
<keyword evidence="5 7" id="KW-0443">Lipid metabolism</keyword>
<organism evidence="8 9">
    <name type="scientific">Globodera pallida</name>
    <name type="common">Potato cyst nematode worm</name>
    <name type="synonym">Heterodera pallida</name>
    <dbReference type="NCBI Taxonomy" id="36090"/>
    <lineage>
        <taxon>Eukaryota</taxon>
        <taxon>Metazoa</taxon>
        <taxon>Ecdysozoa</taxon>
        <taxon>Nematoda</taxon>
        <taxon>Chromadorea</taxon>
        <taxon>Rhabditida</taxon>
        <taxon>Tylenchina</taxon>
        <taxon>Tylenchomorpha</taxon>
        <taxon>Tylenchoidea</taxon>
        <taxon>Heteroderidae</taxon>
        <taxon>Heteroderinae</taxon>
        <taxon>Globodera</taxon>
    </lineage>
</organism>
<evidence type="ECO:0000313" key="9">
    <source>
        <dbReference type="WBParaSite" id="GPLIN_000797600"/>
    </source>
</evidence>
<comment type="function">
    <text evidence="7">Putative phospholipase.</text>
</comment>
<comment type="similarity">
    <text evidence="1 7">Belongs to the phospholipase B-like family.</text>
</comment>
<accession>A0A183C531</accession>
<evidence type="ECO:0000256" key="2">
    <source>
        <dbReference type="ARBA" id="ARBA00022729"/>
    </source>
</evidence>
<dbReference type="Proteomes" id="UP000050741">
    <property type="component" value="Unassembled WGS sequence"/>
</dbReference>
<dbReference type="Pfam" id="PF04916">
    <property type="entry name" value="Phospholip_B"/>
    <property type="match status" value="1"/>
</dbReference>
<evidence type="ECO:0000256" key="1">
    <source>
        <dbReference type="ARBA" id="ARBA00007835"/>
    </source>
</evidence>
<keyword evidence="8" id="KW-1185">Reference proteome</keyword>